<dbReference type="EMBL" id="JACHFR010000002">
    <property type="protein sequence ID" value="MBB5218979.1"/>
    <property type="molecule type" value="Genomic_DNA"/>
</dbReference>
<dbReference type="SUPFAM" id="SSF52151">
    <property type="entry name" value="FabD/lysophospholipase-like"/>
    <property type="match status" value="1"/>
</dbReference>
<dbReference type="InterPro" id="IPR050301">
    <property type="entry name" value="NTE"/>
</dbReference>
<accession>A0A840S8K7</accession>
<dbReference type="EMBL" id="CP031517">
    <property type="protein sequence ID" value="QOS41109.1"/>
    <property type="molecule type" value="Genomic_DNA"/>
</dbReference>
<evidence type="ECO:0000256" key="3">
    <source>
        <dbReference type="ARBA" id="ARBA00023098"/>
    </source>
</evidence>
<evidence type="ECO:0000256" key="1">
    <source>
        <dbReference type="ARBA" id="ARBA00022801"/>
    </source>
</evidence>
<dbReference type="Pfam" id="PF01734">
    <property type="entry name" value="Patatin"/>
    <property type="match status" value="1"/>
</dbReference>
<dbReference type="GO" id="GO:0016787">
    <property type="term" value="F:hydrolase activity"/>
    <property type="evidence" value="ECO:0007669"/>
    <property type="project" value="UniProtKB-UniRule"/>
</dbReference>
<reference evidence="6 8" key="2">
    <citation type="submission" date="2020-08" db="EMBL/GenBank/DDBJ databases">
        <title>Genomic Encyclopedia of Type Strains, Phase IV (KMG-IV): sequencing the most valuable type-strain genomes for metagenomic binning, comparative biology and taxonomic classification.</title>
        <authorList>
            <person name="Goeker M."/>
        </authorList>
    </citation>
    <scope>NUCLEOTIDE SEQUENCE [LARGE SCALE GENOMIC DNA]</scope>
    <source>
        <strain evidence="6 8">DSM 103679</strain>
    </source>
</reference>
<dbReference type="GO" id="GO:0016042">
    <property type="term" value="P:lipid catabolic process"/>
    <property type="evidence" value="ECO:0007669"/>
    <property type="project" value="UniProtKB-UniRule"/>
</dbReference>
<feature type="short sequence motif" description="GXSXG" evidence="4">
    <location>
        <begin position="59"/>
        <end position="63"/>
    </location>
</feature>
<evidence type="ECO:0000259" key="5">
    <source>
        <dbReference type="PROSITE" id="PS51635"/>
    </source>
</evidence>
<evidence type="ECO:0000256" key="2">
    <source>
        <dbReference type="ARBA" id="ARBA00022963"/>
    </source>
</evidence>
<feature type="domain" description="PNPLA" evidence="5">
    <location>
        <begin position="26"/>
        <end position="284"/>
    </location>
</feature>
<dbReference type="InterPro" id="IPR016035">
    <property type="entry name" value="Acyl_Trfase/lysoPLipase"/>
</dbReference>
<dbReference type="AlphaFoldDB" id="A0A840S8K7"/>
<evidence type="ECO:0000256" key="4">
    <source>
        <dbReference type="PROSITE-ProRule" id="PRU01161"/>
    </source>
</evidence>
<dbReference type="PROSITE" id="PS51635">
    <property type="entry name" value="PNPLA"/>
    <property type="match status" value="1"/>
</dbReference>
<keyword evidence="2 4" id="KW-0442">Lipid degradation</keyword>
<dbReference type="Gene3D" id="3.40.1090.10">
    <property type="entry name" value="Cytosolic phospholipase A2 catalytic domain"/>
    <property type="match status" value="1"/>
</dbReference>
<dbReference type="Proteomes" id="UP000593591">
    <property type="component" value="Chromosome"/>
</dbReference>
<feature type="active site" description="Nucleophile" evidence="4">
    <location>
        <position position="61"/>
    </location>
</feature>
<keyword evidence="8" id="KW-1185">Reference proteome</keyword>
<dbReference type="PANTHER" id="PTHR14226">
    <property type="entry name" value="NEUROPATHY TARGET ESTERASE/SWISS CHEESE D.MELANOGASTER"/>
    <property type="match status" value="1"/>
</dbReference>
<name>A0A840S8K7_9SPIR</name>
<sequence length="367" mass="40076">MKKSILLTVFCIFLTAAGAEEKRIGLCLSGGGAKGAYEAGVWIAMEQMHLTDNITAVSGTSVGALNAALFTNVSPYSVKKLWKTQIGFDSVLTPDFDKYADVLSFTMDYSRTLLSLYNEYKENALSDDSPFLKSLEQAGTDLASSVANYLKDYFTSGKGAKGIFSRSKLTAIIEENIDFNSLKDKKAKIYVTCLRKSNLARKIMNISFTGYTDYSETFILNEQTSAENVTKLLLASSAMPGIFDTVHLDSSVIKNGSSLSEDGEYIDGGFENAGGQNIPVKPLLKDENVDTVIVVYLRSDSSLGDSKISRSGTKLNGKKLIEIVPSQPLGDLVHGTLNFNEDQIDSLIRLGYTDARKALKEHTDLLY</sequence>
<dbReference type="RefSeq" id="WP_184652416.1">
    <property type="nucleotide sequence ID" value="NZ_JACHFR010000002.1"/>
</dbReference>
<proteinExistence type="predicted"/>
<evidence type="ECO:0000313" key="7">
    <source>
        <dbReference type="EMBL" id="QOS41109.1"/>
    </source>
</evidence>
<evidence type="ECO:0000313" key="9">
    <source>
        <dbReference type="Proteomes" id="UP000593591"/>
    </source>
</evidence>
<dbReference type="Proteomes" id="UP000578697">
    <property type="component" value="Unassembled WGS sequence"/>
</dbReference>
<evidence type="ECO:0000313" key="8">
    <source>
        <dbReference type="Proteomes" id="UP000578697"/>
    </source>
</evidence>
<dbReference type="InterPro" id="IPR002641">
    <property type="entry name" value="PNPLA_dom"/>
</dbReference>
<dbReference type="PANTHER" id="PTHR14226:SF29">
    <property type="entry name" value="NEUROPATHY TARGET ESTERASE SWS"/>
    <property type="match status" value="1"/>
</dbReference>
<keyword evidence="1 4" id="KW-0378">Hydrolase</keyword>
<keyword evidence="3 4" id="KW-0443">Lipid metabolism</keyword>
<feature type="active site" description="Proton acceptor" evidence="4">
    <location>
        <position position="267"/>
    </location>
</feature>
<gene>
    <name evidence="7" type="ORF">DYE49_11885</name>
    <name evidence="6" type="ORF">HNP77_001348</name>
</gene>
<protein>
    <submittedName>
        <fullName evidence="6">NTE family protein</fullName>
    </submittedName>
</protein>
<feature type="short sequence motif" description="GXGXXG" evidence="4">
    <location>
        <begin position="30"/>
        <end position="35"/>
    </location>
</feature>
<reference evidence="7 9" key="1">
    <citation type="submission" date="2018-08" db="EMBL/GenBank/DDBJ databases">
        <title>The first complete genome of Treponema rectale (CHPAT), a commensal spirochete of the bovine rectum.</title>
        <authorList>
            <person name="Staton G.J."/>
            <person name="Clegg S.R."/>
            <person name="Carter S.D."/>
            <person name="Radford A.D."/>
            <person name="Darby A."/>
            <person name="Hall N."/>
            <person name="Birtles R.J."/>
            <person name="Evans N.J."/>
        </authorList>
    </citation>
    <scope>NUCLEOTIDE SEQUENCE [LARGE SCALE GENOMIC DNA]</scope>
    <source>
        <strain evidence="7 9">CHPA</strain>
    </source>
</reference>
<organism evidence="6 8">
    <name type="scientific">Treponema rectale</name>
    <dbReference type="NCBI Taxonomy" id="744512"/>
    <lineage>
        <taxon>Bacteria</taxon>
        <taxon>Pseudomonadati</taxon>
        <taxon>Spirochaetota</taxon>
        <taxon>Spirochaetia</taxon>
        <taxon>Spirochaetales</taxon>
        <taxon>Treponemataceae</taxon>
        <taxon>Treponema</taxon>
    </lineage>
</organism>
<feature type="short sequence motif" description="DGA/G" evidence="4">
    <location>
        <begin position="267"/>
        <end position="269"/>
    </location>
</feature>
<evidence type="ECO:0000313" key="6">
    <source>
        <dbReference type="EMBL" id="MBB5218979.1"/>
    </source>
</evidence>
<dbReference type="KEGG" id="trc:DYE49_11885"/>